<dbReference type="EMBL" id="WIBF01000011">
    <property type="protein sequence ID" value="MQQ09967.1"/>
    <property type="molecule type" value="Genomic_DNA"/>
</dbReference>
<dbReference type="InterPro" id="IPR036844">
    <property type="entry name" value="Hint_dom_sf"/>
</dbReference>
<name>A0A843YMV3_9RHOB</name>
<dbReference type="Proteomes" id="UP000444174">
    <property type="component" value="Unassembled WGS sequence"/>
</dbReference>
<dbReference type="AlphaFoldDB" id="A0A843YMV3"/>
<gene>
    <name evidence="2" type="ORF">GFB49_15990</name>
</gene>
<dbReference type="InterPro" id="IPR028992">
    <property type="entry name" value="Hedgehog/Intein_dom"/>
</dbReference>
<evidence type="ECO:0000313" key="2">
    <source>
        <dbReference type="EMBL" id="MQQ09967.1"/>
    </source>
</evidence>
<feature type="domain" description="Hedgehog/Intein (Hint)" evidence="1">
    <location>
        <begin position="32"/>
        <end position="162"/>
    </location>
</feature>
<comment type="caution">
    <text evidence="2">The sequence shown here is derived from an EMBL/GenBank/DDBJ whole genome shotgun (WGS) entry which is preliminary data.</text>
</comment>
<reference evidence="2 3" key="1">
    <citation type="submission" date="2019-10" db="EMBL/GenBank/DDBJ databases">
        <title>Epibacterium sp. nov., isolated from seawater.</title>
        <authorList>
            <person name="Zhang X."/>
            <person name="Li N."/>
        </authorList>
    </citation>
    <scope>NUCLEOTIDE SEQUENCE [LARGE SCALE GENOMIC DNA]</scope>
    <source>
        <strain evidence="2 3">SM1979</strain>
    </source>
</reference>
<accession>A0A843YMV3</accession>
<organism evidence="2 3">
    <name type="scientific">Tritonibacter litoralis</name>
    <dbReference type="NCBI Taxonomy" id="2662264"/>
    <lineage>
        <taxon>Bacteria</taxon>
        <taxon>Pseudomonadati</taxon>
        <taxon>Pseudomonadota</taxon>
        <taxon>Alphaproteobacteria</taxon>
        <taxon>Rhodobacterales</taxon>
        <taxon>Paracoccaceae</taxon>
        <taxon>Tritonibacter</taxon>
    </lineage>
</organism>
<dbReference type="RefSeq" id="WP_153216942.1">
    <property type="nucleotide sequence ID" value="NZ_WIBF01000011.1"/>
</dbReference>
<protein>
    <recommendedName>
        <fullName evidence="1">Hedgehog/Intein (Hint) domain-containing protein</fullName>
    </recommendedName>
</protein>
<proteinExistence type="predicted"/>
<evidence type="ECO:0000259" key="1">
    <source>
        <dbReference type="Pfam" id="PF13403"/>
    </source>
</evidence>
<dbReference type="Pfam" id="PF13403">
    <property type="entry name" value="Hint_2"/>
    <property type="match status" value="1"/>
</dbReference>
<sequence>MLEWLLKRKDLKLGDRLSGRARMVSTGTGGLLGGTHVASNLGWRPVEALAVGDQVLTFDHGMQPITALYRETLVTGADTMGALRAPVYVPADALNNRAPMWVMPDQGLLVESDVIDAQFGDPFAVLPACTLDGYRGISRVRPGERMELVLPRFAQDQVVYVEAGALGYCPAERDILDFAFDRMDEAYRVLSVGDARALVVDMMAEDDRIEQGMSGVPFPIRTDGFDPMDLR</sequence>
<dbReference type="SUPFAM" id="SSF51294">
    <property type="entry name" value="Hedgehog/intein (Hint) domain"/>
    <property type="match status" value="1"/>
</dbReference>
<keyword evidence="3" id="KW-1185">Reference proteome</keyword>
<evidence type="ECO:0000313" key="3">
    <source>
        <dbReference type="Proteomes" id="UP000444174"/>
    </source>
</evidence>